<reference evidence="2" key="1">
    <citation type="submission" date="2025-08" db="UniProtKB">
        <authorList>
            <consortium name="RefSeq"/>
        </authorList>
    </citation>
    <scope>IDENTIFICATION</scope>
</reference>
<dbReference type="GeneID" id="106059941"/>
<dbReference type="InterPro" id="IPR029711">
    <property type="entry name" value="Haus7-like"/>
</dbReference>
<name>A0A9W3A318_BIOGL</name>
<evidence type="ECO:0000313" key="1">
    <source>
        <dbReference type="Proteomes" id="UP001165740"/>
    </source>
</evidence>
<dbReference type="GO" id="GO:0051011">
    <property type="term" value="F:microtubule minus-end binding"/>
    <property type="evidence" value="ECO:0007669"/>
    <property type="project" value="InterPro"/>
</dbReference>
<keyword evidence="1" id="KW-1185">Reference proteome</keyword>
<dbReference type="InterPro" id="IPR010604">
    <property type="entry name" value="Plant_AUG7"/>
</dbReference>
<dbReference type="OrthoDB" id="6435999at2759"/>
<dbReference type="AlphaFoldDB" id="A0A9W3A318"/>
<sequence>MALISNEKLESALKEKLDFLGCPYTEEIDEDAVLNLLTNPGEIRLKILHWLFCRYDSELAEFLEPGSNSLGARNESRLQRLLSAAHALCLCGSNDVELIKGTAPYNDQIEFVNRFLDSLCFKEKGYSLDSTLYTRPDMYKSQLNMLITQDGFLTMFDSCTNLLPRDIHMEVDNLKMKQRKTNKTQTLQDLLTLSETLSLDIQTSQQKLSALQKEMTLEGEDKDQEVLMMSHMLSTILKELWQLSDGFKQCYKSNIKQWCNKSPPELSQLGDTIQTVHGCLGNFTRLLSNMNEIRQTQTKMNKLVKKEFTGFPVTIDEASKEISESLQQCLSVLEETLHRCDSRFKSNQPTVLTV</sequence>
<dbReference type="Proteomes" id="UP001165740">
    <property type="component" value="Chromosome 4"/>
</dbReference>
<evidence type="ECO:0000313" key="2">
    <source>
        <dbReference type="RefSeq" id="XP_055881578.1"/>
    </source>
</evidence>
<gene>
    <name evidence="2" type="primary">LOC106059941</name>
</gene>
<proteinExistence type="predicted"/>
<dbReference type="RefSeq" id="XP_055881578.1">
    <property type="nucleotide sequence ID" value="XM_056025603.1"/>
</dbReference>
<organism evidence="1 2">
    <name type="scientific">Biomphalaria glabrata</name>
    <name type="common">Bloodfluke planorb</name>
    <name type="synonym">Freshwater snail</name>
    <dbReference type="NCBI Taxonomy" id="6526"/>
    <lineage>
        <taxon>Eukaryota</taxon>
        <taxon>Metazoa</taxon>
        <taxon>Spiralia</taxon>
        <taxon>Lophotrochozoa</taxon>
        <taxon>Mollusca</taxon>
        <taxon>Gastropoda</taxon>
        <taxon>Heterobranchia</taxon>
        <taxon>Euthyneura</taxon>
        <taxon>Panpulmonata</taxon>
        <taxon>Hygrophila</taxon>
        <taxon>Lymnaeoidea</taxon>
        <taxon>Planorbidae</taxon>
        <taxon>Biomphalaria</taxon>
    </lineage>
</organism>
<dbReference type="GO" id="GO:0031023">
    <property type="term" value="P:microtubule organizing center organization"/>
    <property type="evidence" value="ECO:0007669"/>
    <property type="project" value="TreeGrafter"/>
</dbReference>
<dbReference type="GO" id="GO:0051225">
    <property type="term" value="P:spindle assembly"/>
    <property type="evidence" value="ECO:0007669"/>
    <property type="project" value="TreeGrafter"/>
</dbReference>
<dbReference type="PANTHER" id="PTHR14352:SF2">
    <property type="entry name" value="HAUS AUGMIN-LIKE COMPLEX SUBUNIT 7"/>
    <property type="match status" value="1"/>
</dbReference>
<dbReference type="GO" id="GO:0070652">
    <property type="term" value="C:HAUS complex"/>
    <property type="evidence" value="ECO:0007669"/>
    <property type="project" value="TreeGrafter"/>
</dbReference>
<dbReference type="Pfam" id="PF06694">
    <property type="entry name" value="Plant_NMP1"/>
    <property type="match status" value="1"/>
</dbReference>
<protein>
    <submittedName>
        <fullName evidence="2">Uncharacterized protein LOC106059941</fullName>
    </submittedName>
</protein>
<dbReference type="OMA" id="IAFIHVF"/>
<dbReference type="PANTHER" id="PTHR14352">
    <property type="entry name" value="HAUS AUGMIN-LIKE COMPLEX SUBUNIT 7"/>
    <property type="match status" value="1"/>
</dbReference>
<accession>A0A9W3A318</accession>